<dbReference type="Pfam" id="PF00005">
    <property type="entry name" value="ABC_tran"/>
    <property type="match status" value="1"/>
</dbReference>
<evidence type="ECO:0000259" key="3">
    <source>
        <dbReference type="PROSITE" id="PS50893"/>
    </source>
</evidence>
<evidence type="ECO:0000256" key="1">
    <source>
        <dbReference type="ARBA" id="ARBA00022741"/>
    </source>
</evidence>
<dbReference type="PANTHER" id="PTHR43158:SF2">
    <property type="entry name" value="SKFA PEPTIDE EXPORT ATP-BINDING PROTEIN SKFE"/>
    <property type="match status" value="1"/>
</dbReference>
<dbReference type="PROSITE" id="PS50893">
    <property type="entry name" value="ABC_TRANSPORTER_2"/>
    <property type="match status" value="1"/>
</dbReference>
<keyword evidence="5" id="KW-1185">Reference proteome</keyword>
<dbReference type="SUPFAM" id="SSF52540">
    <property type="entry name" value="P-loop containing nucleoside triphosphate hydrolases"/>
    <property type="match status" value="1"/>
</dbReference>
<dbReference type="AlphaFoldDB" id="A0A930YX85"/>
<dbReference type="EMBL" id="JADKYY010000017">
    <property type="protein sequence ID" value="MBF5028108.1"/>
    <property type="molecule type" value="Genomic_DNA"/>
</dbReference>
<dbReference type="SMART" id="SM00382">
    <property type="entry name" value="AAA"/>
    <property type="match status" value="1"/>
</dbReference>
<dbReference type="InterPro" id="IPR027417">
    <property type="entry name" value="P-loop_NTPase"/>
</dbReference>
<accession>A0A930YX85</accession>
<evidence type="ECO:0000313" key="5">
    <source>
        <dbReference type="Proteomes" id="UP000694480"/>
    </source>
</evidence>
<keyword evidence="2 4" id="KW-0067">ATP-binding</keyword>
<evidence type="ECO:0000256" key="2">
    <source>
        <dbReference type="ARBA" id="ARBA00022840"/>
    </source>
</evidence>
<dbReference type="GO" id="GO:0016887">
    <property type="term" value="F:ATP hydrolysis activity"/>
    <property type="evidence" value="ECO:0007669"/>
    <property type="project" value="InterPro"/>
</dbReference>
<proteinExistence type="predicted"/>
<reference evidence="4" key="1">
    <citation type="submission" date="2020-11" db="EMBL/GenBank/DDBJ databases">
        <title>Genome seq and assembly of Planobacterium sp.</title>
        <authorList>
            <person name="Chhetri G."/>
        </authorList>
    </citation>
    <scope>NUCLEOTIDE SEQUENCE</scope>
    <source>
        <strain evidence="4">GCR5</strain>
    </source>
</reference>
<gene>
    <name evidence="4" type="ORF">IC612_09940</name>
</gene>
<organism evidence="4 5">
    <name type="scientific">Planobacterium oryzisoli</name>
    <dbReference type="NCBI Taxonomy" id="2771435"/>
    <lineage>
        <taxon>Bacteria</taxon>
        <taxon>Pseudomonadati</taxon>
        <taxon>Bacteroidota</taxon>
        <taxon>Flavobacteriia</taxon>
        <taxon>Flavobacteriales</taxon>
        <taxon>Weeksellaceae</taxon>
        <taxon>Chryseobacterium group</taxon>
        <taxon>Chryseobacterium</taxon>
    </lineage>
</organism>
<dbReference type="Gene3D" id="3.40.50.300">
    <property type="entry name" value="P-loop containing nucleotide triphosphate hydrolases"/>
    <property type="match status" value="1"/>
</dbReference>
<dbReference type="GO" id="GO:0005524">
    <property type="term" value="F:ATP binding"/>
    <property type="evidence" value="ECO:0007669"/>
    <property type="project" value="UniProtKB-KW"/>
</dbReference>
<comment type="caution">
    <text evidence="4">The sequence shown here is derived from an EMBL/GenBank/DDBJ whole genome shotgun (WGS) entry which is preliminary data.</text>
</comment>
<feature type="domain" description="ABC transporter" evidence="3">
    <location>
        <begin position="1"/>
        <end position="213"/>
    </location>
</feature>
<sequence length="214" mass="24450">MKIDSIIKTFDSKTILHDIFLSCGKGEIIGLLGSNGTGKSTLLKIVFGSINADQKHIKVKEKLIRNVFENNGIIKYLPQFPFLPSHIKVKNIIYSFCDKEKSKFLSNHPLVNPFLNSKPNQLSGGQKRIIEILLIIYSNAEYILLDEPFKNIDLIHIPELKNYIIAESKNKGIIITDHNYTEILDIATRTILLYNGSVKQVKNQDDLKFFKYIK</sequence>
<dbReference type="PANTHER" id="PTHR43158">
    <property type="entry name" value="SKFA PEPTIDE EXPORT ATP-BINDING PROTEIN SKFE"/>
    <property type="match status" value="1"/>
</dbReference>
<protein>
    <submittedName>
        <fullName evidence="4">ATP-binding cassette domain-containing protein</fullName>
    </submittedName>
</protein>
<dbReference type="RefSeq" id="WP_194740034.1">
    <property type="nucleotide sequence ID" value="NZ_JADKYY010000017.1"/>
</dbReference>
<dbReference type="InterPro" id="IPR003593">
    <property type="entry name" value="AAA+_ATPase"/>
</dbReference>
<keyword evidence="1" id="KW-0547">Nucleotide-binding</keyword>
<dbReference type="InterPro" id="IPR003439">
    <property type="entry name" value="ABC_transporter-like_ATP-bd"/>
</dbReference>
<evidence type="ECO:0000313" key="4">
    <source>
        <dbReference type="EMBL" id="MBF5028108.1"/>
    </source>
</evidence>
<name>A0A930YX85_9FLAO</name>
<dbReference type="Proteomes" id="UP000694480">
    <property type="component" value="Unassembled WGS sequence"/>
</dbReference>